<keyword evidence="4" id="KW-0342">GTP-binding</keyword>
<dbReference type="Gene3D" id="3.40.50.300">
    <property type="entry name" value="P-loop containing nucleotide triphosphate hydrolases"/>
    <property type="match status" value="1"/>
</dbReference>
<name>A0A2T7PEX9_POMCA</name>
<dbReference type="GO" id="GO:0005525">
    <property type="term" value="F:GTP binding"/>
    <property type="evidence" value="ECO:0007669"/>
    <property type="project" value="UniProtKB-KW"/>
</dbReference>
<dbReference type="SMART" id="SM00175">
    <property type="entry name" value="RAB"/>
    <property type="match status" value="1"/>
</dbReference>
<organism evidence="8 9">
    <name type="scientific">Pomacea canaliculata</name>
    <name type="common">Golden apple snail</name>
    <dbReference type="NCBI Taxonomy" id="400727"/>
    <lineage>
        <taxon>Eukaryota</taxon>
        <taxon>Metazoa</taxon>
        <taxon>Spiralia</taxon>
        <taxon>Lophotrochozoa</taxon>
        <taxon>Mollusca</taxon>
        <taxon>Gastropoda</taxon>
        <taxon>Caenogastropoda</taxon>
        <taxon>Architaenioglossa</taxon>
        <taxon>Ampullarioidea</taxon>
        <taxon>Ampullariidae</taxon>
        <taxon>Pomacea</taxon>
    </lineage>
</organism>
<protein>
    <submittedName>
        <fullName evidence="8">Uncharacterized protein</fullName>
    </submittedName>
</protein>
<keyword evidence="7" id="KW-0636">Prenylation</keyword>
<keyword evidence="9" id="KW-1185">Reference proteome</keyword>
<dbReference type="Proteomes" id="UP000245119">
    <property type="component" value="Linkage Group LG4"/>
</dbReference>
<reference evidence="8 9" key="1">
    <citation type="submission" date="2018-04" db="EMBL/GenBank/DDBJ databases">
        <title>The genome of golden apple snail Pomacea canaliculata provides insight into stress tolerance and invasive adaptation.</title>
        <authorList>
            <person name="Liu C."/>
            <person name="Liu B."/>
            <person name="Ren Y."/>
            <person name="Zhang Y."/>
            <person name="Wang H."/>
            <person name="Li S."/>
            <person name="Jiang F."/>
            <person name="Yin L."/>
            <person name="Zhang G."/>
            <person name="Qian W."/>
            <person name="Fan W."/>
        </authorList>
    </citation>
    <scope>NUCLEOTIDE SEQUENCE [LARGE SCALE GENOMIC DNA]</scope>
    <source>
        <strain evidence="8">SZHN2017</strain>
        <tissue evidence="8">Muscle</tissue>
    </source>
</reference>
<evidence type="ECO:0000256" key="2">
    <source>
        <dbReference type="ARBA" id="ARBA00006270"/>
    </source>
</evidence>
<sequence length="210" mass="23386">MADEDDHLDYLFKLVIVGDSGVGKTSLLLRYVDQVFSETFISTIGVDFKIRTVVINGKRIKLQIWDTAGQERFKHIVSTFYRNANSVILVYDVTDSDTYLSVQHKWLSDVNNYAGNKVRRVLVGNKCDLASSRQVPVESGKAFAESVGMMHIETSAKTAENLDKLFVDLVVDLMEVFEPLQNTQTEHGASFRPKALPDGHPVPSGGICNC</sequence>
<dbReference type="AlphaFoldDB" id="A0A2T7PEX9"/>
<evidence type="ECO:0000256" key="4">
    <source>
        <dbReference type="ARBA" id="ARBA00023134"/>
    </source>
</evidence>
<comment type="caution">
    <text evidence="8">The sequence shown here is derived from an EMBL/GenBank/DDBJ whole genome shotgun (WGS) entry which is preliminary data.</text>
</comment>
<dbReference type="PANTHER" id="PTHR47980">
    <property type="entry name" value="LD44762P"/>
    <property type="match status" value="1"/>
</dbReference>
<dbReference type="SMART" id="SM00173">
    <property type="entry name" value="RAS"/>
    <property type="match status" value="1"/>
</dbReference>
<evidence type="ECO:0000256" key="1">
    <source>
        <dbReference type="ARBA" id="ARBA00004308"/>
    </source>
</evidence>
<evidence type="ECO:0000256" key="5">
    <source>
        <dbReference type="ARBA" id="ARBA00023136"/>
    </source>
</evidence>
<keyword evidence="3" id="KW-0547">Nucleotide-binding</keyword>
<proteinExistence type="inferred from homology"/>
<dbReference type="SMART" id="SM00174">
    <property type="entry name" value="RHO"/>
    <property type="match status" value="1"/>
</dbReference>
<dbReference type="PRINTS" id="PR00449">
    <property type="entry name" value="RASTRNSFRMNG"/>
</dbReference>
<dbReference type="CDD" id="cd00154">
    <property type="entry name" value="Rab"/>
    <property type="match status" value="1"/>
</dbReference>
<dbReference type="OrthoDB" id="9989112at2759"/>
<comment type="subcellular location">
    <subcellularLocation>
        <location evidence="1">Endomembrane system</location>
    </subcellularLocation>
</comment>
<dbReference type="PROSITE" id="PS51421">
    <property type="entry name" value="RAS"/>
    <property type="match status" value="1"/>
</dbReference>
<gene>
    <name evidence="8" type="ORF">C0Q70_07392</name>
</gene>
<dbReference type="FunFam" id="3.40.50.300:FF:000586">
    <property type="entry name" value="Rab family GTPase"/>
    <property type="match status" value="1"/>
</dbReference>
<evidence type="ECO:0000256" key="3">
    <source>
        <dbReference type="ARBA" id="ARBA00022741"/>
    </source>
</evidence>
<dbReference type="GO" id="GO:0012505">
    <property type="term" value="C:endomembrane system"/>
    <property type="evidence" value="ECO:0007669"/>
    <property type="project" value="UniProtKB-SubCell"/>
</dbReference>
<accession>A0A2T7PEX9</accession>
<dbReference type="PROSITE" id="PS51420">
    <property type="entry name" value="RHO"/>
    <property type="match status" value="1"/>
</dbReference>
<dbReference type="InterPro" id="IPR050305">
    <property type="entry name" value="Small_GTPase_Rab"/>
</dbReference>
<dbReference type="STRING" id="400727.A0A2T7PEX9"/>
<keyword evidence="6" id="KW-0449">Lipoprotein</keyword>
<dbReference type="InterPro" id="IPR005225">
    <property type="entry name" value="Small_GTP-bd"/>
</dbReference>
<dbReference type="Pfam" id="PF00071">
    <property type="entry name" value="Ras"/>
    <property type="match status" value="1"/>
</dbReference>
<evidence type="ECO:0000313" key="9">
    <source>
        <dbReference type="Proteomes" id="UP000245119"/>
    </source>
</evidence>
<keyword evidence="5" id="KW-0472">Membrane</keyword>
<dbReference type="SUPFAM" id="SSF52540">
    <property type="entry name" value="P-loop containing nucleoside triphosphate hydrolases"/>
    <property type="match status" value="1"/>
</dbReference>
<dbReference type="InterPro" id="IPR001806">
    <property type="entry name" value="Small_GTPase"/>
</dbReference>
<dbReference type="OMA" id="QIDCEQV"/>
<evidence type="ECO:0000313" key="8">
    <source>
        <dbReference type="EMBL" id="PVD31966.1"/>
    </source>
</evidence>
<dbReference type="SMART" id="SM00176">
    <property type="entry name" value="RAN"/>
    <property type="match status" value="1"/>
</dbReference>
<evidence type="ECO:0000256" key="6">
    <source>
        <dbReference type="ARBA" id="ARBA00023288"/>
    </source>
</evidence>
<dbReference type="GO" id="GO:0003924">
    <property type="term" value="F:GTPase activity"/>
    <property type="evidence" value="ECO:0007669"/>
    <property type="project" value="InterPro"/>
</dbReference>
<dbReference type="InterPro" id="IPR027417">
    <property type="entry name" value="P-loop_NTPase"/>
</dbReference>
<dbReference type="EMBL" id="PZQS01000004">
    <property type="protein sequence ID" value="PVD31966.1"/>
    <property type="molecule type" value="Genomic_DNA"/>
</dbReference>
<dbReference type="NCBIfam" id="TIGR00231">
    <property type="entry name" value="small_GTP"/>
    <property type="match status" value="1"/>
</dbReference>
<comment type="similarity">
    <text evidence="2">Belongs to the small GTPase superfamily. Rab family.</text>
</comment>
<dbReference type="PROSITE" id="PS51419">
    <property type="entry name" value="RAB"/>
    <property type="match status" value="1"/>
</dbReference>
<evidence type="ECO:0000256" key="7">
    <source>
        <dbReference type="ARBA" id="ARBA00023289"/>
    </source>
</evidence>